<feature type="domain" description="PASTA" evidence="5">
    <location>
        <begin position="646"/>
        <end position="704"/>
    </location>
</feature>
<evidence type="ECO:0000313" key="7">
    <source>
        <dbReference type="Proteomes" id="UP001228581"/>
    </source>
</evidence>
<dbReference type="InterPro" id="IPR036138">
    <property type="entry name" value="PBP_dimer_sf"/>
</dbReference>
<gene>
    <name evidence="6" type="ORF">QNI19_22605</name>
</gene>
<dbReference type="SUPFAM" id="SSF56519">
    <property type="entry name" value="Penicillin binding protein dimerisation domain"/>
    <property type="match status" value="1"/>
</dbReference>
<name>A0ABT7CPU8_9BACT</name>
<protein>
    <submittedName>
        <fullName evidence="6">Penicillin-binding protein</fullName>
    </submittedName>
</protein>
<proteinExistence type="predicted"/>
<keyword evidence="7" id="KW-1185">Reference proteome</keyword>
<evidence type="ECO:0000256" key="2">
    <source>
        <dbReference type="ARBA" id="ARBA00022645"/>
    </source>
</evidence>
<evidence type="ECO:0000256" key="1">
    <source>
        <dbReference type="ARBA" id="ARBA00004370"/>
    </source>
</evidence>
<dbReference type="Gene3D" id="3.90.1310.10">
    <property type="entry name" value="Penicillin-binding protein 2a (Domain 2)"/>
    <property type="match status" value="1"/>
</dbReference>
<dbReference type="Gene3D" id="3.30.10.20">
    <property type="match status" value="1"/>
</dbReference>
<dbReference type="RefSeq" id="WP_314000050.1">
    <property type="nucleotide sequence ID" value="NZ_JASJOR010000020.1"/>
</dbReference>
<dbReference type="Pfam" id="PF03793">
    <property type="entry name" value="PASTA"/>
    <property type="match status" value="1"/>
</dbReference>
<feature type="transmembrane region" description="Helical" evidence="4">
    <location>
        <begin position="12"/>
        <end position="34"/>
    </location>
</feature>
<sequence>MSIKKAILVRVRIAYLLVAVFAIGVIVRIVWLQWVDGAKWHTIARKRMTDYRIVKAVRGNIYADDGSLLATSLPFYRLAIDPTVAKDTTIAKGLDSLALLLSNYFGDRTPDEYRRRIKDIRKFNERVKDGDQKQYLVMNQKLIDYQGKKMMEKWPIFRYGRNKGGVIFERLDRRYRPFKFLAQRTIGFLNDKKQGAGLEFSYNKQLAGQNGRALFQRMSGGAWKPIGDADEVDPEQGFDIQTTININVQDVAETSLLRALQKHRANYGCVMVMEVATGEIKAIANLGKIGDGVYGENYNYAVGPQGRTNPGSTFKLASMIALLEETRVSPTDSIETGNGEYKFYDRVMRDAKAHGKVTVQEAFEVSSNIAFVKLVHQNFGNKPDRFIHYLESFGLTRPLGFQMMGEAVPLIRTPKNPTWSGLSLPWMAVGYENEISPLQILTFYNAVANHGKLIQPIIVRQIRTADETLEAYQGRVMNEKICSDATLEKVTRMLEGVVERGTAKNIAGSAYKIAGKTGTTQKLRNGRYTKSYYTSFAGFFPAHRPKYSCIVVIDGPQGFEQYGSDVAAPVFKEVADKIYALDVEMHKMMPERGKVSGFPVVRAGNLDDMQYLCNEIGISNHADGNLQEWAVAVAGSKSISWASRQGKPGKVPDVTGMTLRDALYILENRGLRVRYSGRGRVVNQSQSPGSLALKNSTITIQLEEPM</sequence>
<dbReference type="SUPFAM" id="SSF54184">
    <property type="entry name" value="Penicillin-binding protein 2x (pbp-2x), c-terminal domain"/>
    <property type="match status" value="1"/>
</dbReference>
<dbReference type="InterPro" id="IPR050515">
    <property type="entry name" value="Beta-lactam/transpept"/>
</dbReference>
<comment type="subcellular location">
    <subcellularLocation>
        <location evidence="1">Membrane</location>
    </subcellularLocation>
</comment>
<dbReference type="InterPro" id="IPR001460">
    <property type="entry name" value="PCN-bd_Tpept"/>
</dbReference>
<keyword evidence="2" id="KW-0121">Carboxypeptidase</keyword>
<accession>A0ABT7CPU8</accession>
<dbReference type="InterPro" id="IPR012338">
    <property type="entry name" value="Beta-lactam/transpept-like"/>
</dbReference>
<comment type="caution">
    <text evidence="6">The sequence shown here is derived from an EMBL/GenBank/DDBJ whole genome shotgun (WGS) entry which is preliminary data.</text>
</comment>
<dbReference type="Gene3D" id="3.40.710.10">
    <property type="entry name" value="DD-peptidase/beta-lactamase superfamily"/>
    <property type="match status" value="1"/>
</dbReference>
<keyword evidence="4" id="KW-0812">Transmembrane</keyword>
<evidence type="ECO:0000313" key="6">
    <source>
        <dbReference type="EMBL" id="MDJ1495745.1"/>
    </source>
</evidence>
<evidence type="ECO:0000256" key="3">
    <source>
        <dbReference type="ARBA" id="ARBA00023136"/>
    </source>
</evidence>
<organism evidence="6 7">
    <name type="scientific">Xanthocytophaga flava</name>
    <dbReference type="NCBI Taxonomy" id="3048013"/>
    <lineage>
        <taxon>Bacteria</taxon>
        <taxon>Pseudomonadati</taxon>
        <taxon>Bacteroidota</taxon>
        <taxon>Cytophagia</taxon>
        <taxon>Cytophagales</taxon>
        <taxon>Rhodocytophagaceae</taxon>
        <taxon>Xanthocytophaga</taxon>
    </lineage>
</organism>
<dbReference type="InterPro" id="IPR005543">
    <property type="entry name" value="PASTA_dom"/>
</dbReference>
<dbReference type="InterPro" id="IPR005311">
    <property type="entry name" value="PBP_dimer"/>
</dbReference>
<dbReference type="SMART" id="SM00740">
    <property type="entry name" value="PASTA"/>
    <property type="match status" value="1"/>
</dbReference>
<dbReference type="Pfam" id="PF03717">
    <property type="entry name" value="PBP_dimer"/>
    <property type="match status" value="1"/>
</dbReference>
<keyword evidence="2" id="KW-0378">Hydrolase</keyword>
<evidence type="ECO:0000259" key="5">
    <source>
        <dbReference type="PROSITE" id="PS51178"/>
    </source>
</evidence>
<dbReference type="EMBL" id="JASJOT010000017">
    <property type="protein sequence ID" value="MDJ1495745.1"/>
    <property type="molecule type" value="Genomic_DNA"/>
</dbReference>
<dbReference type="Proteomes" id="UP001228581">
    <property type="component" value="Unassembled WGS sequence"/>
</dbReference>
<dbReference type="PANTHER" id="PTHR30627">
    <property type="entry name" value="PEPTIDOGLYCAN D,D-TRANSPEPTIDASE"/>
    <property type="match status" value="1"/>
</dbReference>
<keyword evidence="2" id="KW-0645">Protease</keyword>
<dbReference type="CDD" id="cd06575">
    <property type="entry name" value="PASTA_Pbp2x-like_2"/>
    <property type="match status" value="1"/>
</dbReference>
<dbReference type="PROSITE" id="PS51178">
    <property type="entry name" value="PASTA"/>
    <property type="match status" value="1"/>
</dbReference>
<evidence type="ECO:0000256" key="4">
    <source>
        <dbReference type="SAM" id="Phobius"/>
    </source>
</evidence>
<dbReference type="Gene3D" id="3.30.450.330">
    <property type="match status" value="1"/>
</dbReference>
<keyword evidence="3 4" id="KW-0472">Membrane</keyword>
<keyword evidence="4" id="KW-1133">Transmembrane helix</keyword>
<dbReference type="SUPFAM" id="SSF56601">
    <property type="entry name" value="beta-lactamase/transpeptidase-like"/>
    <property type="match status" value="1"/>
</dbReference>
<dbReference type="PANTHER" id="PTHR30627:SF1">
    <property type="entry name" value="PEPTIDOGLYCAN D,D-TRANSPEPTIDASE FTSI"/>
    <property type="match status" value="1"/>
</dbReference>
<dbReference type="Pfam" id="PF00905">
    <property type="entry name" value="Transpeptidase"/>
    <property type="match status" value="1"/>
</dbReference>
<reference evidence="6 7" key="1">
    <citation type="submission" date="2023-05" db="EMBL/GenBank/DDBJ databases">
        <authorList>
            <person name="Zhang X."/>
        </authorList>
    </citation>
    <scope>NUCLEOTIDE SEQUENCE [LARGE SCALE GENOMIC DNA]</scope>
    <source>
        <strain evidence="6 7">DM2B3-1</strain>
    </source>
</reference>